<gene>
    <name evidence="8" type="primary">atpC</name>
    <name evidence="10" type="ORF">SAMN02745154_00082</name>
</gene>
<keyword evidence="7 8" id="KW-0066">ATP synthesis</keyword>
<keyword evidence="3 8" id="KW-0813">Transport</keyword>
<dbReference type="STRING" id="171291.SAMN02745154_00082"/>
<sequence length="141" mass="15696">MSDNNVHLTITIPSGIFYEGNVNIVTLKTASGYIGLQAGRTPLFSNIEIGNLTIGWSGKPDTMTCYIGGGLVYADANKINIITDDIINVKNIDIQRALRDRDDFLRRLEEAVHNNSVLKLKLETKLKKALLKIDAYNNFNK</sequence>
<evidence type="ECO:0000256" key="4">
    <source>
        <dbReference type="ARBA" id="ARBA00023065"/>
    </source>
</evidence>
<keyword evidence="8" id="KW-0375">Hydrogen ion transport</keyword>
<dbReference type="GO" id="GO:0005524">
    <property type="term" value="F:ATP binding"/>
    <property type="evidence" value="ECO:0007669"/>
    <property type="project" value="UniProtKB-UniRule"/>
</dbReference>
<accession>A0A1T4KKG4</accession>
<evidence type="ECO:0000256" key="7">
    <source>
        <dbReference type="ARBA" id="ARBA00023310"/>
    </source>
</evidence>
<keyword evidence="6 8" id="KW-0139">CF(1)</keyword>
<dbReference type="RefSeq" id="WP_078746832.1">
    <property type="nucleotide sequence ID" value="NZ_CP137850.1"/>
</dbReference>
<dbReference type="AlphaFoldDB" id="A0A1T4KKG4"/>
<dbReference type="GO" id="GO:0045259">
    <property type="term" value="C:proton-transporting ATP synthase complex"/>
    <property type="evidence" value="ECO:0007669"/>
    <property type="project" value="UniProtKB-KW"/>
</dbReference>
<comment type="function">
    <text evidence="8">Produces ATP from ADP in the presence of a proton gradient across the membrane.</text>
</comment>
<keyword evidence="4 8" id="KW-0406">Ion transport</keyword>
<comment type="similarity">
    <text evidence="2 8">Belongs to the ATPase epsilon chain family.</text>
</comment>
<evidence type="ECO:0000256" key="5">
    <source>
        <dbReference type="ARBA" id="ARBA00023136"/>
    </source>
</evidence>
<dbReference type="Pfam" id="PF02823">
    <property type="entry name" value="ATP-synt_DE_N"/>
    <property type="match status" value="1"/>
</dbReference>
<keyword evidence="5 8" id="KW-0472">Membrane</keyword>
<evidence type="ECO:0000256" key="2">
    <source>
        <dbReference type="ARBA" id="ARBA00005712"/>
    </source>
</evidence>
<evidence type="ECO:0000256" key="6">
    <source>
        <dbReference type="ARBA" id="ARBA00023196"/>
    </source>
</evidence>
<keyword evidence="8" id="KW-1003">Cell membrane</keyword>
<evidence type="ECO:0000313" key="11">
    <source>
        <dbReference type="Proteomes" id="UP000190389"/>
    </source>
</evidence>
<dbReference type="HAMAP" id="MF_00530">
    <property type="entry name" value="ATP_synth_epsil_bac"/>
    <property type="match status" value="1"/>
</dbReference>
<feature type="domain" description="ATP synthase F1 complex delta/epsilon subunit N-terminal" evidence="9">
    <location>
        <begin position="7"/>
        <end position="85"/>
    </location>
</feature>
<evidence type="ECO:0000256" key="3">
    <source>
        <dbReference type="ARBA" id="ARBA00022448"/>
    </source>
</evidence>
<dbReference type="PANTHER" id="PTHR13822:SF10">
    <property type="entry name" value="ATP SYNTHASE EPSILON CHAIN, CHLOROPLASTIC"/>
    <property type="match status" value="1"/>
</dbReference>
<organism evidence="10 11">
    <name type="scientific">Mycoplasmopsis verecunda</name>
    <dbReference type="NCBI Taxonomy" id="171291"/>
    <lineage>
        <taxon>Bacteria</taxon>
        <taxon>Bacillati</taxon>
        <taxon>Mycoplasmatota</taxon>
        <taxon>Mycoplasmoidales</taxon>
        <taxon>Metamycoplasmataceae</taxon>
        <taxon>Mycoplasmopsis</taxon>
    </lineage>
</organism>
<comment type="subunit">
    <text evidence="8">F-type ATPases have 2 components, CF(1) - the catalytic core - and CF(0) - the membrane proton channel. CF(1) has five subunits: alpha(3), beta(3), gamma(1), delta(1), epsilon(1). CF(0) has three main subunits: a, b and c.</text>
</comment>
<dbReference type="GO" id="GO:0012505">
    <property type="term" value="C:endomembrane system"/>
    <property type="evidence" value="ECO:0007669"/>
    <property type="project" value="UniProtKB-SubCell"/>
</dbReference>
<dbReference type="InterPro" id="IPR036771">
    <property type="entry name" value="ATPsynth_dsu/esu_N"/>
</dbReference>
<dbReference type="InterPro" id="IPR020546">
    <property type="entry name" value="ATP_synth_F1_dsu/esu_N"/>
</dbReference>
<keyword evidence="11" id="KW-1185">Reference proteome</keyword>
<dbReference type="GO" id="GO:0046933">
    <property type="term" value="F:proton-transporting ATP synthase activity, rotational mechanism"/>
    <property type="evidence" value="ECO:0007669"/>
    <property type="project" value="UniProtKB-UniRule"/>
</dbReference>
<dbReference type="PANTHER" id="PTHR13822">
    <property type="entry name" value="ATP SYNTHASE DELTA/EPSILON CHAIN"/>
    <property type="match status" value="1"/>
</dbReference>
<dbReference type="Proteomes" id="UP000190389">
    <property type="component" value="Unassembled WGS sequence"/>
</dbReference>
<dbReference type="EMBL" id="FUXF01000003">
    <property type="protein sequence ID" value="SJZ42867.1"/>
    <property type="molecule type" value="Genomic_DNA"/>
</dbReference>
<comment type="subcellular location">
    <subcellularLocation>
        <location evidence="8">Cell membrane</location>
        <topology evidence="8">Peripheral membrane protein</topology>
    </subcellularLocation>
    <subcellularLocation>
        <location evidence="1">Endomembrane system</location>
        <topology evidence="1">Peripheral membrane protein</topology>
    </subcellularLocation>
</comment>
<evidence type="ECO:0000256" key="8">
    <source>
        <dbReference type="HAMAP-Rule" id="MF_00530"/>
    </source>
</evidence>
<reference evidence="11" key="1">
    <citation type="submission" date="2017-02" db="EMBL/GenBank/DDBJ databases">
        <authorList>
            <person name="Varghese N."/>
            <person name="Submissions S."/>
        </authorList>
    </citation>
    <scope>NUCLEOTIDE SEQUENCE [LARGE SCALE GENOMIC DNA]</scope>
    <source>
        <strain evidence="11">ATCC 27862</strain>
    </source>
</reference>
<evidence type="ECO:0000259" key="9">
    <source>
        <dbReference type="Pfam" id="PF02823"/>
    </source>
</evidence>
<dbReference type="OrthoDB" id="389606at2"/>
<dbReference type="GO" id="GO:0005886">
    <property type="term" value="C:plasma membrane"/>
    <property type="evidence" value="ECO:0007669"/>
    <property type="project" value="UniProtKB-SubCell"/>
</dbReference>
<dbReference type="Gene3D" id="2.60.15.10">
    <property type="entry name" value="F0F1 ATP synthase delta/epsilon subunit, N-terminal"/>
    <property type="match status" value="1"/>
</dbReference>
<evidence type="ECO:0000256" key="1">
    <source>
        <dbReference type="ARBA" id="ARBA00004184"/>
    </source>
</evidence>
<name>A0A1T4KKG4_9BACT</name>
<proteinExistence type="inferred from homology"/>
<dbReference type="SUPFAM" id="SSF51344">
    <property type="entry name" value="Epsilon subunit of F1F0-ATP synthase N-terminal domain"/>
    <property type="match status" value="1"/>
</dbReference>
<evidence type="ECO:0000313" key="10">
    <source>
        <dbReference type="EMBL" id="SJZ42867.1"/>
    </source>
</evidence>
<dbReference type="InterPro" id="IPR001469">
    <property type="entry name" value="ATP_synth_F1_dsu/esu"/>
</dbReference>
<protein>
    <recommendedName>
        <fullName evidence="8">ATP synthase epsilon chain</fullName>
    </recommendedName>
    <alternativeName>
        <fullName evidence="8">ATP synthase F1 sector epsilon subunit</fullName>
    </alternativeName>
    <alternativeName>
        <fullName evidence="8">F-ATPase epsilon subunit</fullName>
    </alternativeName>
</protein>